<dbReference type="InterPro" id="IPR036412">
    <property type="entry name" value="HAD-like_sf"/>
</dbReference>
<protein>
    <submittedName>
        <fullName evidence="2">Uncharacterized protein</fullName>
    </submittedName>
</protein>
<name>A0AAE0BP94_9CHLO</name>
<feature type="active site" description="Proton donor" evidence="1">
    <location>
        <position position="105"/>
    </location>
</feature>
<reference evidence="2 3" key="1">
    <citation type="journal article" date="2015" name="Genome Biol. Evol.">
        <title>Comparative Genomics of a Bacterivorous Green Alga Reveals Evolutionary Causalities and Consequences of Phago-Mixotrophic Mode of Nutrition.</title>
        <authorList>
            <person name="Burns J.A."/>
            <person name="Paasch A."/>
            <person name="Narechania A."/>
            <person name="Kim E."/>
        </authorList>
    </citation>
    <scope>NUCLEOTIDE SEQUENCE [LARGE SCALE GENOMIC DNA]</scope>
    <source>
        <strain evidence="2 3">PLY_AMNH</strain>
    </source>
</reference>
<dbReference type="GO" id="GO:0009264">
    <property type="term" value="P:deoxyribonucleotide catabolic process"/>
    <property type="evidence" value="ECO:0007669"/>
    <property type="project" value="InterPro"/>
</dbReference>
<dbReference type="Gene3D" id="3.40.50.1000">
    <property type="entry name" value="HAD superfamily/HAD-like"/>
    <property type="match status" value="1"/>
</dbReference>
<keyword evidence="3" id="KW-1185">Reference proteome</keyword>
<feature type="active site" description="Nucleophile" evidence="1">
    <location>
        <position position="103"/>
    </location>
</feature>
<dbReference type="Pfam" id="PF06941">
    <property type="entry name" value="NT5C"/>
    <property type="match status" value="1"/>
</dbReference>
<organism evidence="2 3">
    <name type="scientific">Cymbomonas tetramitiformis</name>
    <dbReference type="NCBI Taxonomy" id="36881"/>
    <lineage>
        <taxon>Eukaryota</taxon>
        <taxon>Viridiplantae</taxon>
        <taxon>Chlorophyta</taxon>
        <taxon>Pyramimonadophyceae</taxon>
        <taxon>Pyramimonadales</taxon>
        <taxon>Pyramimonadaceae</taxon>
        <taxon>Cymbomonas</taxon>
    </lineage>
</organism>
<dbReference type="PANTHER" id="PTHR35134:SF2">
    <property type="entry name" value="NUCLEOTIDASE YQFW-RELATED"/>
    <property type="match status" value="1"/>
</dbReference>
<evidence type="ECO:0000313" key="2">
    <source>
        <dbReference type="EMBL" id="KAK3239658.1"/>
    </source>
</evidence>
<evidence type="ECO:0000256" key="1">
    <source>
        <dbReference type="PIRSR" id="PIRSR610708-1"/>
    </source>
</evidence>
<dbReference type="InterPro" id="IPR010708">
    <property type="entry name" value="5'(3')-deoxyribonucleotidase"/>
</dbReference>
<proteinExistence type="predicted"/>
<dbReference type="InterPro" id="IPR023214">
    <property type="entry name" value="HAD_sf"/>
</dbReference>
<dbReference type="SUPFAM" id="SSF56784">
    <property type="entry name" value="HAD-like"/>
    <property type="match status" value="1"/>
</dbReference>
<dbReference type="AlphaFoldDB" id="A0AAE0BP94"/>
<dbReference type="EMBL" id="LGRX02033851">
    <property type="protein sequence ID" value="KAK3239658.1"/>
    <property type="molecule type" value="Genomic_DNA"/>
</dbReference>
<accession>A0AAE0BP94</accession>
<dbReference type="InterPro" id="IPR052419">
    <property type="entry name" value="5_3-deoxyribonucleotidase-like"/>
</dbReference>
<sequence length="304" mass="34339">MLKGTFHRSIVGCKCRLNRRNTVREVFRSVSASSEEERRAGSSAAGYWRKESTSWRPVARDNKVQRQRLVQTAVSTGDITGNRLEGVDGCPVDSSQRLRVAVDVDEVLGRFVYALNNYIEEEHKMIHDVSDYSVYDFKTIWNCSQQESNELVHSFFESPHFFEGIPPIPGAAEALKRLTTYCDLVVVTSRQHVIQEPTLQWLDQHFPETFAEVCFGNHFALEGTSRTKSEICKELGAEVLVDDNPGYAMECAEGGIKVLLFDWKLQYPWSKTEGGGPLHENITRVSDWAAVEAVLAAQVLYDGR</sequence>
<dbReference type="Proteomes" id="UP001190700">
    <property type="component" value="Unassembled WGS sequence"/>
</dbReference>
<evidence type="ECO:0000313" key="3">
    <source>
        <dbReference type="Proteomes" id="UP001190700"/>
    </source>
</evidence>
<dbReference type="PANTHER" id="PTHR35134">
    <property type="entry name" value="NUCLEOTIDASE YQFW-RELATED"/>
    <property type="match status" value="1"/>
</dbReference>
<dbReference type="GO" id="GO:0008253">
    <property type="term" value="F:5'-nucleotidase activity"/>
    <property type="evidence" value="ECO:0007669"/>
    <property type="project" value="InterPro"/>
</dbReference>
<comment type="caution">
    <text evidence="2">The sequence shown here is derived from an EMBL/GenBank/DDBJ whole genome shotgun (WGS) entry which is preliminary data.</text>
</comment>
<gene>
    <name evidence="2" type="ORF">CYMTET_50428</name>
</gene>